<sequence>MLVTRKLGGVLLMQYSRTNPQQTLTVPAFEDCNSRATLAEIICSQSGRWGRGSELATEYKKKLASGDILPLPPPDWCDVSNALCQSFFCYCCRNCGEESDSEHAVPLLKQYQDSAQKKEDELQRLLNGKTEDVLRKLSSRSLVPGSLPQRPQDQRLSSSDQVTPLLSQVYESYPGTSQREKSPEENANPHASEDDEEEEEDSEEEDSEEVDREEEENNERDEMECYVDAVSKMGEGMHAEMHTGNGHPLMMTHNGDRIDNFNQRQTCGGIYGPQINSFQEVKNINNQASSGSFIYEYPYDRRMSAYYKYRQQRQSSMHHYNKNCNHFSDQHEQSQQKERESHPEEQGHQSNNLPIPGMQIQDNVNVSYANHLEFSQQQEHNSSENTNLIKLDATDLVKCRDSSFYRPWTRAEHKLSKVTHFHTPSPSPTAVTGSQPRAGHSSDVNKAASSGTYTQNSYSGSLGNRHKSGNTNTDAFLTSEIEQNAQNIPGETKPKLPKALTHKLIPFANHCISRAPDRTQEDSTRPDLVSMEKFAQQNCSSFQNPFDDGERPSFATNGNYTDLRPSTNSHLPVLPKPNRNYIAQDDDHDDVGSTPSNIPVMFVPTNHSAPVDTHLNRFTSKSKDCSRILFSSTKTAAQESPKYDMPPVNPTTRFIPVTSCQPMNDESSRGNKTVLEDSPKSISNGEAKTKGLILMRRFRFDVTNANTNSECSPIYYGTNLLSDYCNNSHGYASLDFGDDLGLHKINERTCSKDIMDISDYGDTKSAGIILNKGLKDEDNDFSNLGDLDIDFNLISFDDDPPFTDQCSSNLLKASADFSVRDSLRSSDDSEEGQSITVDLNESMSSFKNQSFGMESDTSTIVGEDNHLLERSEKQQVHIIDFSDLTQSLQ</sequence>
<dbReference type="AlphaFoldDB" id="A0AAE0WDS1"/>
<protein>
    <submittedName>
        <fullName evidence="2">Uncharacterized protein</fullName>
    </submittedName>
</protein>
<comment type="caution">
    <text evidence="2">The sequence shown here is derived from an EMBL/GenBank/DDBJ whole genome shotgun (WGS) entry which is preliminary data.</text>
</comment>
<feature type="region of interest" description="Disordered" evidence="1">
    <location>
        <begin position="137"/>
        <end position="224"/>
    </location>
</feature>
<name>A0AAE0WDS1_9BIVA</name>
<feature type="compositionally biased region" description="Basic and acidic residues" evidence="1">
    <location>
        <begin position="328"/>
        <end position="347"/>
    </location>
</feature>
<feature type="region of interest" description="Disordered" evidence="1">
    <location>
        <begin position="419"/>
        <end position="472"/>
    </location>
</feature>
<organism evidence="2 3">
    <name type="scientific">Potamilus streckersoni</name>
    <dbReference type="NCBI Taxonomy" id="2493646"/>
    <lineage>
        <taxon>Eukaryota</taxon>
        <taxon>Metazoa</taxon>
        <taxon>Spiralia</taxon>
        <taxon>Lophotrochozoa</taxon>
        <taxon>Mollusca</taxon>
        <taxon>Bivalvia</taxon>
        <taxon>Autobranchia</taxon>
        <taxon>Heteroconchia</taxon>
        <taxon>Palaeoheterodonta</taxon>
        <taxon>Unionida</taxon>
        <taxon>Unionoidea</taxon>
        <taxon>Unionidae</taxon>
        <taxon>Ambleminae</taxon>
        <taxon>Lampsilini</taxon>
        <taxon>Potamilus</taxon>
    </lineage>
</organism>
<reference evidence="2" key="1">
    <citation type="journal article" date="2021" name="Genome Biol. Evol.">
        <title>A High-Quality Reference Genome for a Parasitic Bivalve with Doubly Uniparental Inheritance (Bivalvia: Unionida).</title>
        <authorList>
            <person name="Smith C.H."/>
        </authorList>
    </citation>
    <scope>NUCLEOTIDE SEQUENCE</scope>
    <source>
        <strain evidence="2">CHS0354</strain>
    </source>
</reference>
<evidence type="ECO:0000313" key="2">
    <source>
        <dbReference type="EMBL" id="KAK3609857.1"/>
    </source>
</evidence>
<feature type="compositionally biased region" description="Polar residues" evidence="1">
    <location>
        <begin position="422"/>
        <end position="435"/>
    </location>
</feature>
<feature type="compositionally biased region" description="Acidic residues" evidence="1">
    <location>
        <begin position="193"/>
        <end position="224"/>
    </location>
</feature>
<feature type="compositionally biased region" description="Polar residues" evidence="1">
    <location>
        <begin position="149"/>
        <end position="177"/>
    </location>
</feature>
<evidence type="ECO:0000256" key="1">
    <source>
        <dbReference type="SAM" id="MobiDB-lite"/>
    </source>
</evidence>
<feature type="compositionally biased region" description="Polar residues" evidence="1">
    <location>
        <begin position="442"/>
        <end position="462"/>
    </location>
</feature>
<evidence type="ECO:0000313" key="3">
    <source>
        <dbReference type="Proteomes" id="UP001195483"/>
    </source>
</evidence>
<keyword evidence="3" id="KW-1185">Reference proteome</keyword>
<accession>A0AAE0WDS1</accession>
<reference evidence="2" key="2">
    <citation type="journal article" date="2021" name="Genome Biol. Evol.">
        <title>Developing a high-quality reference genome for a parasitic bivalve with doubly uniparental inheritance (Bivalvia: Unionida).</title>
        <authorList>
            <person name="Smith C.H."/>
        </authorList>
    </citation>
    <scope>NUCLEOTIDE SEQUENCE</scope>
    <source>
        <strain evidence="2">CHS0354</strain>
        <tissue evidence="2">Mantle</tissue>
    </source>
</reference>
<feature type="region of interest" description="Disordered" evidence="1">
    <location>
        <begin position="659"/>
        <end position="682"/>
    </location>
</feature>
<dbReference type="EMBL" id="JAEAOA010000935">
    <property type="protein sequence ID" value="KAK3609857.1"/>
    <property type="molecule type" value="Genomic_DNA"/>
</dbReference>
<feature type="region of interest" description="Disordered" evidence="1">
    <location>
        <begin position="320"/>
        <end position="358"/>
    </location>
</feature>
<proteinExistence type="predicted"/>
<reference evidence="2" key="3">
    <citation type="submission" date="2023-05" db="EMBL/GenBank/DDBJ databases">
        <authorList>
            <person name="Smith C.H."/>
        </authorList>
    </citation>
    <scope>NUCLEOTIDE SEQUENCE</scope>
    <source>
        <strain evidence="2">CHS0354</strain>
        <tissue evidence="2">Mantle</tissue>
    </source>
</reference>
<dbReference type="Proteomes" id="UP001195483">
    <property type="component" value="Unassembled WGS sequence"/>
</dbReference>
<feature type="compositionally biased region" description="Basic and acidic residues" evidence="1">
    <location>
        <begin position="666"/>
        <end position="679"/>
    </location>
</feature>
<gene>
    <name evidence="2" type="ORF">CHS0354_015047</name>
</gene>